<dbReference type="GO" id="GO:0006351">
    <property type="term" value="P:DNA-templated transcription"/>
    <property type="evidence" value="ECO:0007669"/>
    <property type="project" value="TreeGrafter"/>
</dbReference>
<evidence type="ECO:0000313" key="6">
    <source>
        <dbReference type="EMBL" id="RJL49846.1"/>
    </source>
</evidence>
<feature type="domain" description="HTH lysR-type" evidence="5">
    <location>
        <begin position="12"/>
        <end position="69"/>
    </location>
</feature>
<proteinExistence type="inferred from homology"/>
<gene>
    <name evidence="6" type="ORF">D5071_15140</name>
</gene>
<dbReference type="CDD" id="cd08432">
    <property type="entry name" value="PBP2_GcdR_TrpI_HvrB_AmpR_like"/>
    <property type="match status" value="1"/>
</dbReference>
<dbReference type="Gene3D" id="3.40.190.10">
    <property type="entry name" value="Periplasmic binding protein-like II"/>
    <property type="match status" value="2"/>
</dbReference>
<keyword evidence="3" id="KW-0238">DNA-binding</keyword>
<dbReference type="PANTHER" id="PTHR30537:SF58">
    <property type="entry name" value="HTH-TYPE TRANSCRIPTIONAL REGULATOR PERR"/>
    <property type="match status" value="1"/>
</dbReference>
<dbReference type="SUPFAM" id="SSF53850">
    <property type="entry name" value="Periplasmic binding protein-like II"/>
    <property type="match status" value="1"/>
</dbReference>
<organism evidence="6 7">
    <name type="scientific">Pectobacterium carotovorum</name>
    <name type="common">Erwinia carotovora</name>
    <dbReference type="NCBI Taxonomy" id="554"/>
    <lineage>
        <taxon>Bacteria</taxon>
        <taxon>Pseudomonadati</taxon>
        <taxon>Pseudomonadota</taxon>
        <taxon>Gammaproteobacteria</taxon>
        <taxon>Enterobacterales</taxon>
        <taxon>Pectobacteriaceae</taxon>
        <taxon>Pectobacterium</taxon>
    </lineage>
</organism>
<reference evidence="6 7" key="1">
    <citation type="submission" date="2018-09" db="EMBL/GenBank/DDBJ databases">
        <title>Phylogenetic diversity of Pectobacterium and Dickeya strains causing blackleg disease of potato in Morocco.</title>
        <authorList>
            <person name="Oulghazi S."/>
            <person name="Moumni M."/>
            <person name="Faure D."/>
        </authorList>
    </citation>
    <scope>NUCLEOTIDE SEQUENCE [LARGE SCALE GENOMIC DNA]</scope>
    <source>
        <strain evidence="6 7">S1.15.11.2D</strain>
    </source>
</reference>
<dbReference type="Pfam" id="PF03466">
    <property type="entry name" value="LysR_substrate"/>
    <property type="match status" value="1"/>
</dbReference>
<evidence type="ECO:0000256" key="2">
    <source>
        <dbReference type="ARBA" id="ARBA00023015"/>
    </source>
</evidence>
<dbReference type="Gene3D" id="1.10.10.10">
    <property type="entry name" value="Winged helix-like DNA-binding domain superfamily/Winged helix DNA-binding domain"/>
    <property type="match status" value="1"/>
</dbReference>
<dbReference type="GO" id="GO:0003700">
    <property type="term" value="F:DNA-binding transcription factor activity"/>
    <property type="evidence" value="ECO:0007669"/>
    <property type="project" value="InterPro"/>
</dbReference>
<keyword evidence="2" id="KW-0805">Transcription regulation</keyword>
<dbReference type="EMBL" id="QZDH01000040">
    <property type="protein sequence ID" value="RJL49846.1"/>
    <property type="molecule type" value="Genomic_DNA"/>
</dbReference>
<dbReference type="PROSITE" id="PS50931">
    <property type="entry name" value="HTH_LYSR"/>
    <property type="match status" value="1"/>
</dbReference>
<keyword evidence="4" id="KW-0804">Transcription</keyword>
<evidence type="ECO:0000256" key="3">
    <source>
        <dbReference type="ARBA" id="ARBA00023125"/>
    </source>
</evidence>
<dbReference type="InterPro" id="IPR058163">
    <property type="entry name" value="LysR-type_TF_proteobact-type"/>
</dbReference>
<evidence type="ECO:0000313" key="7">
    <source>
        <dbReference type="Proteomes" id="UP000283655"/>
    </source>
</evidence>
<evidence type="ECO:0000256" key="4">
    <source>
        <dbReference type="ARBA" id="ARBA00023163"/>
    </source>
</evidence>
<dbReference type="PANTHER" id="PTHR30537">
    <property type="entry name" value="HTH-TYPE TRANSCRIPTIONAL REGULATOR"/>
    <property type="match status" value="1"/>
</dbReference>
<dbReference type="AlphaFoldDB" id="A0A419ATR2"/>
<dbReference type="InterPro" id="IPR000847">
    <property type="entry name" value="LysR_HTH_N"/>
</dbReference>
<protein>
    <submittedName>
        <fullName evidence="6">LysR family transcriptional regulator</fullName>
    </submittedName>
</protein>
<dbReference type="GO" id="GO:0043565">
    <property type="term" value="F:sequence-specific DNA binding"/>
    <property type="evidence" value="ECO:0007669"/>
    <property type="project" value="TreeGrafter"/>
</dbReference>
<dbReference type="InterPro" id="IPR036388">
    <property type="entry name" value="WH-like_DNA-bd_sf"/>
</dbReference>
<dbReference type="RefSeq" id="WP_119874279.1">
    <property type="nucleotide sequence ID" value="NZ_QZDH01000040.1"/>
</dbReference>
<dbReference type="InterPro" id="IPR036390">
    <property type="entry name" value="WH_DNA-bd_sf"/>
</dbReference>
<dbReference type="InterPro" id="IPR005119">
    <property type="entry name" value="LysR_subst-bd"/>
</dbReference>
<dbReference type="SUPFAM" id="SSF46785">
    <property type="entry name" value="Winged helix' DNA-binding domain"/>
    <property type="match status" value="1"/>
</dbReference>
<dbReference type="PRINTS" id="PR00039">
    <property type="entry name" value="HTHLYSR"/>
</dbReference>
<comment type="caution">
    <text evidence="6">The sequence shown here is derived from an EMBL/GenBank/DDBJ whole genome shotgun (WGS) entry which is preliminary data.</text>
</comment>
<comment type="similarity">
    <text evidence="1">Belongs to the LysR transcriptional regulatory family.</text>
</comment>
<sequence length="306" mass="34850">MKKENNDNLPIPSLRNIQSFLQVANCNSINTAAEQLNITPSAVSHQISTLERFIGKKLFIRNGKGVKLTLTGEKYLRDVSGAISEIGRATDQIINEGGKEILRVHSSPTFGLTWLMRRLGYFREQYPDITLNLTCSYENLQFSRDNIDIDIRHGIADWDAYKVLTIKKDTMIVMASPAYLKQHPVINPEDLLTYELISSTSTLINWDKWFSYHNLSKSHINHSLSFDRSFMSFEAAKMGLGFILESKMLGTDFLREGSLVPVLSEDYAIPINAHHIVMPHVNERTPKIKAFTDWVRKELQTNGFSI</sequence>
<evidence type="ECO:0000259" key="5">
    <source>
        <dbReference type="PROSITE" id="PS50931"/>
    </source>
</evidence>
<evidence type="ECO:0000256" key="1">
    <source>
        <dbReference type="ARBA" id="ARBA00009437"/>
    </source>
</evidence>
<dbReference type="Proteomes" id="UP000283655">
    <property type="component" value="Unassembled WGS sequence"/>
</dbReference>
<dbReference type="Pfam" id="PF00126">
    <property type="entry name" value="HTH_1"/>
    <property type="match status" value="1"/>
</dbReference>
<accession>A0A419ATR2</accession>
<name>A0A419ATR2_PECCA</name>